<dbReference type="InterPro" id="IPR044636">
    <property type="entry name" value="RADIALIS-like"/>
</dbReference>
<dbReference type="InterPro" id="IPR001005">
    <property type="entry name" value="SANT/Myb"/>
</dbReference>
<evidence type="ECO:0000256" key="4">
    <source>
        <dbReference type="ARBA" id="ARBA00023242"/>
    </source>
</evidence>
<dbReference type="PANTHER" id="PTHR43952">
    <property type="entry name" value="MYB FAMILY TRANSCRIPTION FACTOR-RELATED"/>
    <property type="match status" value="1"/>
</dbReference>
<proteinExistence type="predicted"/>
<dbReference type="SUPFAM" id="SSF46689">
    <property type="entry name" value="Homeodomain-like"/>
    <property type="match status" value="1"/>
</dbReference>
<dbReference type="Gene3D" id="1.10.10.60">
    <property type="entry name" value="Homeodomain-like"/>
    <property type="match status" value="1"/>
</dbReference>
<evidence type="ECO:0000259" key="5">
    <source>
        <dbReference type="PROSITE" id="PS50090"/>
    </source>
</evidence>
<dbReference type="STRING" id="200361.A0A453A0B8"/>
<protein>
    <recommendedName>
        <fullName evidence="5">Myb-like domain-containing protein</fullName>
    </recommendedName>
</protein>
<evidence type="ECO:0000256" key="2">
    <source>
        <dbReference type="ARBA" id="ARBA00023015"/>
    </source>
</evidence>
<evidence type="ECO:0000256" key="3">
    <source>
        <dbReference type="ARBA" id="ARBA00023163"/>
    </source>
</evidence>
<reference evidence="6" key="3">
    <citation type="journal article" date="2017" name="Nature">
        <title>Genome sequence of the progenitor of the wheat D genome Aegilops tauschii.</title>
        <authorList>
            <person name="Luo M.C."/>
            <person name="Gu Y.Q."/>
            <person name="Puiu D."/>
            <person name="Wang H."/>
            <person name="Twardziok S.O."/>
            <person name="Deal K.R."/>
            <person name="Huo N."/>
            <person name="Zhu T."/>
            <person name="Wang L."/>
            <person name="Wang Y."/>
            <person name="McGuire P.E."/>
            <person name="Liu S."/>
            <person name="Long H."/>
            <person name="Ramasamy R.K."/>
            <person name="Rodriguez J.C."/>
            <person name="Van S.L."/>
            <person name="Yuan L."/>
            <person name="Wang Z."/>
            <person name="Xia Z."/>
            <person name="Xiao L."/>
            <person name="Anderson O.D."/>
            <person name="Ouyang S."/>
            <person name="Liang Y."/>
            <person name="Zimin A.V."/>
            <person name="Pertea G."/>
            <person name="Qi P."/>
            <person name="Bennetzen J.L."/>
            <person name="Dai X."/>
            <person name="Dawson M.W."/>
            <person name="Muller H.G."/>
            <person name="Kugler K."/>
            <person name="Rivarola-Duarte L."/>
            <person name="Spannagl M."/>
            <person name="Mayer K.F.X."/>
            <person name="Lu F.H."/>
            <person name="Bevan M.W."/>
            <person name="Leroy P."/>
            <person name="Li P."/>
            <person name="You F.M."/>
            <person name="Sun Q."/>
            <person name="Liu Z."/>
            <person name="Lyons E."/>
            <person name="Wicker T."/>
            <person name="Salzberg S.L."/>
            <person name="Devos K.M."/>
            <person name="Dvorak J."/>
        </authorList>
    </citation>
    <scope>NUCLEOTIDE SEQUENCE [LARGE SCALE GENOMIC DNA]</scope>
    <source>
        <strain evidence="6">cv. AL8/78</strain>
    </source>
</reference>
<keyword evidence="3" id="KW-0804">Transcription</keyword>
<reference evidence="6" key="4">
    <citation type="submission" date="2019-03" db="UniProtKB">
        <authorList>
            <consortium name="EnsemblPlants"/>
        </authorList>
    </citation>
    <scope>IDENTIFICATION</scope>
</reference>
<dbReference type="PROSITE" id="PS50090">
    <property type="entry name" value="MYB_LIKE"/>
    <property type="match status" value="1"/>
</dbReference>
<organism evidence="6 7">
    <name type="scientific">Aegilops tauschii subsp. strangulata</name>
    <name type="common">Goatgrass</name>
    <dbReference type="NCBI Taxonomy" id="200361"/>
    <lineage>
        <taxon>Eukaryota</taxon>
        <taxon>Viridiplantae</taxon>
        <taxon>Streptophyta</taxon>
        <taxon>Embryophyta</taxon>
        <taxon>Tracheophyta</taxon>
        <taxon>Spermatophyta</taxon>
        <taxon>Magnoliopsida</taxon>
        <taxon>Liliopsida</taxon>
        <taxon>Poales</taxon>
        <taxon>Poaceae</taxon>
        <taxon>BOP clade</taxon>
        <taxon>Pooideae</taxon>
        <taxon>Triticodae</taxon>
        <taxon>Triticeae</taxon>
        <taxon>Triticinae</taxon>
        <taxon>Aegilops</taxon>
    </lineage>
</organism>
<dbReference type="Gramene" id="AET1Gv20994400.1">
    <property type="protein sequence ID" value="AET1Gv20994400.1"/>
    <property type="gene ID" value="AET1Gv20994400"/>
</dbReference>
<dbReference type="InterPro" id="IPR009057">
    <property type="entry name" value="Homeodomain-like_sf"/>
</dbReference>
<evidence type="ECO:0000313" key="7">
    <source>
        <dbReference type="Proteomes" id="UP000015105"/>
    </source>
</evidence>
<dbReference type="Pfam" id="PF00249">
    <property type="entry name" value="Myb_DNA-binding"/>
    <property type="match status" value="1"/>
</dbReference>
<reference evidence="7" key="2">
    <citation type="journal article" date="2017" name="Nat. Plants">
        <title>The Aegilops tauschii genome reveals multiple impacts of transposons.</title>
        <authorList>
            <person name="Zhao G."/>
            <person name="Zou C."/>
            <person name="Li K."/>
            <person name="Wang K."/>
            <person name="Li T."/>
            <person name="Gao L."/>
            <person name="Zhang X."/>
            <person name="Wang H."/>
            <person name="Yang Z."/>
            <person name="Liu X."/>
            <person name="Jiang W."/>
            <person name="Mao L."/>
            <person name="Kong X."/>
            <person name="Jiao Y."/>
            <person name="Jia J."/>
        </authorList>
    </citation>
    <scope>NUCLEOTIDE SEQUENCE [LARGE SCALE GENOMIC DNA]</scope>
    <source>
        <strain evidence="7">cv. AL8/78</strain>
    </source>
</reference>
<dbReference type="PANTHER" id="PTHR43952:SF85">
    <property type="entry name" value="OS05G0579600 PROTEIN"/>
    <property type="match status" value="1"/>
</dbReference>
<dbReference type="EnsemblPlants" id="AET1Gv20994400.1">
    <property type="protein sequence ID" value="AET1Gv20994400.1"/>
    <property type="gene ID" value="AET1Gv20994400"/>
</dbReference>
<dbReference type="CDD" id="cd00167">
    <property type="entry name" value="SANT"/>
    <property type="match status" value="1"/>
</dbReference>
<keyword evidence="2" id="KW-0805">Transcription regulation</keyword>
<feature type="domain" description="Myb-like" evidence="5">
    <location>
        <begin position="43"/>
        <end position="90"/>
    </location>
</feature>
<dbReference type="FunFam" id="1.10.10.60:FF:000154">
    <property type="entry name" value="Transcription factor SRM1"/>
    <property type="match status" value="1"/>
</dbReference>
<name>A0A453A0B8_AEGTS</name>
<comment type="subcellular location">
    <subcellularLocation>
        <location evidence="1">Nucleus</location>
    </subcellularLocation>
</comment>
<reference evidence="7" key="1">
    <citation type="journal article" date="2014" name="Science">
        <title>Ancient hybridizations among the ancestral genomes of bread wheat.</title>
        <authorList>
            <consortium name="International Wheat Genome Sequencing Consortium,"/>
            <person name="Marcussen T."/>
            <person name="Sandve S.R."/>
            <person name="Heier L."/>
            <person name="Spannagl M."/>
            <person name="Pfeifer M."/>
            <person name="Jakobsen K.S."/>
            <person name="Wulff B.B."/>
            <person name="Steuernagel B."/>
            <person name="Mayer K.F."/>
            <person name="Olsen O.A."/>
        </authorList>
    </citation>
    <scope>NUCLEOTIDE SEQUENCE [LARGE SCALE GENOMIC DNA]</scope>
    <source>
        <strain evidence="7">cv. AL8/78</strain>
    </source>
</reference>
<dbReference type="AlphaFoldDB" id="A0A453A0B8"/>
<evidence type="ECO:0000313" key="6">
    <source>
        <dbReference type="EnsemblPlants" id="AET1Gv20994400.1"/>
    </source>
</evidence>
<dbReference type="GO" id="GO:0003700">
    <property type="term" value="F:DNA-binding transcription factor activity"/>
    <property type="evidence" value="ECO:0007669"/>
    <property type="project" value="InterPro"/>
</dbReference>
<dbReference type="Proteomes" id="UP000015105">
    <property type="component" value="Chromosome 1D"/>
</dbReference>
<sequence length="129" mass="14448">PSHQQPTSKRSSGHKLRCIEVIVDRGTNRRVTSMASLSMSAGWTPKQNKLFEQALAVHDRDTPDRWHNIARAVGGGKSADDVRRYYELLVHDIARIEAGKVPFPAYRPPCPGPGHNASYEADRLKHLKI</sequence>
<dbReference type="GO" id="GO:0005634">
    <property type="term" value="C:nucleus"/>
    <property type="evidence" value="ECO:0007669"/>
    <property type="project" value="UniProtKB-SubCell"/>
</dbReference>
<accession>A0A453A0B8</accession>
<evidence type="ECO:0000256" key="1">
    <source>
        <dbReference type="ARBA" id="ARBA00004123"/>
    </source>
</evidence>
<keyword evidence="7" id="KW-1185">Reference proteome</keyword>
<reference evidence="6" key="5">
    <citation type="journal article" date="2021" name="G3 (Bethesda)">
        <title>Aegilops tauschii genome assembly Aet v5.0 features greater sequence contiguity and improved annotation.</title>
        <authorList>
            <person name="Wang L."/>
            <person name="Zhu T."/>
            <person name="Rodriguez J.C."/>
            <person name="Deal K.R."/>
            <person name="Dubcovsky J."/>
            <person name="McGuire P.E."/>
            <person name="Lux T."/>
            <person name="Spannagl M."/>
            <person name="Mayer K.F.X."/>
            <person name="Baldrich P."/>
            <person name="Meyers B.C."/>
            <person name="Huo N."/>
            <person name="Gu Y.Q."/>
            <person name="Zhou H."/>
            <person name="Devos K.M."/>
            <person name="Bennetzen J.L."/>
            <person name="Unver T."/>
            <person name="Budak H."/>
            <person name="Gulick P.J."/>
            <person name="Galiba G."/>
            <person name="Kalapos B."/>
            <person name="Nelson D.R."/>
            <person name="Li P."/>
            <person name="You F.M."/>
            <person name="Luo M.C."/>
            <person name="Dvorak J."/>
        </authorList>
    </citation>
    <scope>NUCLEOTIDE SEQUENCE [LARGE SCALE GENOMIC DNA]</scope>
    <source>
        <strain evidence="6">cv. AL8/78</strain>
    </source>
</reference>
<dbReference type="SMART" id="SM00717">
    <property type="entry name" value="SANT"/>
    <property type="match status" value="1"/>
</dbReference>
<keyword evidence="4" id="KW-0539">Nucleus</keyword>